<evidence type="ECO:0000313" key="7">
    <source>
        <dbReference type="EMBL" id="KAJ8751349.1"/>
    </source>
</evidence>
<comment type="subcellular location">
    <subcellularLocation>
        <location evidence="1">Nucleus</location>
    </subcellularLocation>
</comment>
<keyword evidence="4" id="KW-0804">Transcription</keyword>
<dbReference type="PANTHER" id="PTHR31989">
    <property type="entry name" value="NAC DOMAIN-CONTAINING PROTEIN 82-RELATED"/>
    <property type="match status" value="1"/>
</dbReference>
<name>A0AAV8SH62_9ROSI</name>
<accession>A0AAV8SH62</accession>
<dbReference type="Pfam" id="PF02365">
    <property type="entry name" value="NAM"/>
    <property type="match status" value="1"/>
</dbReference>
<proteinExistence type="predicted"/>
<feature type="domain" description="NAC" evidence="6">
    <location>
        <begin position="4"/>
        <end position="156"/>
    </location>
</feature>
<protein>
    <recommendedName>
        <fullName evidence="6">NAC domain-containing protein</fullName>
    </recommendedName>
</protein>
<evidence type="ECO:0000259" key="6">
    <source>
        <dbReference type="PROSITE" id="PS51005"/>
    </source>
</evidence>
<dbReference type="GO" id="GO:0006355">
    <property type="term" value="P:regulation of DNA-templated transcription"/>
    <property type="evidence" value="ECO:0007669"/>
    <property type="project" value="InterPro"/>
</dbReference>
<dbReference type="Gene3D" id="2.170.150.80">
    <property type="entry name" value="NAC domain"/>
    <property type="match status" value="1"/>
</dbReference>
<evidence type="ECO:0000256" key="3">
    <source>
        <dbReference type="ARBA" id="ARBA00023125"/>
    </source>
</evidence>
<evidence type="ECO:0000256" key="1">
    <source>
        <dbReference type="ARBA" id="ARBA00004123"/>
    </source>
</evidence>
<reference evidence="7 8" key="1">
    <citation type="submission" date="2021-09" db="EMBL/GenBank/DDBJ databases">
        <title>Genomic insights and catalytic innovation underlie evolution of tropane alkaloids biosynthesis.</title>
        <authorList>
            <person name="Wang Y.-J."/>
            <person name="Tian T."/>
            <person name="Huang J.-P."/>
            <person name="Huang S.-X."/>
        </authorList>
    </citation>
    <scope>NUCLEOTIDE SEQUENCE [LARGE SCALE GENOMIC DNA]</scope>
    <source>
        <strain evidence="7">KIB-2018</strain>
        <tissue evidence="7">Leaf</tissue>
    </source>
</reference>
<evidence type="ECO:0000256" key="5">
    <source>
        <dbReference type="ARBA" id="ARBA00023242"/>
    </source>
</evidence>
<keyword evidence="3" id="KW-0238">DNA-binding</keyword>
<organism evidence="7 8">
    <name type="scientific">Erythroxylum novogranatense</name>
    <dbReference type="NCBI Taxonomy" id="1862640"/>
    <lineage>
        <taxon>Eukaryota</taxon>
        <taxon>Viridiplantae</taxon>
        <taxon>Streptophyta</taxon>
        <taxon>Embryophyta</taxon>
        <taxon>Tracheophyta</taxon>
        <taxon>Spermatophyta</taxon>
        <taxon>Magnoliopsida</taxon>
        <taxon>eudicotyledons</taxon>
        <taxon>Gunneridae</taxon>
        <taxon>Pentapetalae</taxon>
        <taxon>rosids</taxon>
        <taxon>fabids</taxon>
        <taxon>Malpighiales</taxon>
        <taxon>Erythroxylaceae</taxon>
        <taxon>Erythroxylum</taxon>
    </lineage>
</organism>
<evidence type="ECO:0000256" key="4">
    <source>
        <dbReference type="ARBA" id="ARBA00023163"/>
    </source>
</evidence>
<dbReference type="SUPFAM" id="SSF101941">
    <property type="entry name" value="NAC domain"/>
    <property type="match status" value="1"/>
</dbReference>
<sequence length="372" mass="41908">MLPYPPGFRFLPGDDELLGHYLFKKIFYGLEGNGVVMDCDLYGKEEPWEIWKRYGGDNADKDLYFFTPLKKKSVGGWRIDRGVGASGGTWHEVNAKTSIAAMAKVGKHTTRVTGSRRGFTYKNLTSVHNGHWIMHEYSLSLKGFNNNTVLCRLRNNQPAAVRETNIAAPAQLEDWLPWRQTATTGGMLMGEPKCWKRKAEETEDITDTKLQHKRNNNDIVEEAPKPSTLLEEDRFGFIRINYPNSATKQVDGADVVFPSSTTSAVAWNVDIDEWNISFNFDELFQDLETTLPSLEQTDNITEAKPFGSQTICNFGTSKCSSTLLGEPAFEPVDIYNINDTATTITAHIDEATRRIFNSSTAEPKYIDNNNTH</sequence>
<keyword evidence="2" id="KW-0805">Transcription regulation</keyword>
<dbReference type="GO" id="GO:0005634">
    <property type="term" value="C:nucleus"/>
    <property type="evidence" value="ECO:0007669"/>
    <property type="project" value="UniProtKB-SubCell"/>
</dbReference>
<gene>
    <name evidence="7" type="ORF">K2173_016540</name>
</gene>
<dbReference type="AlphaFoldDB" id="A0AAV8SH62"/>
<dbReference type="InterPro" id="IPR036093">
    <property type="entry name" value="NAC_dom_sf"/>
</dbReference>
<comment type="caution">
    <text evidence="7">The sequence shown here is derived from an EMBL/GenBank/DDBJ whole genome shotgun (WGS) entry which is preliminary data.</text>
</comment>
<evidence type="ECO:0000313" key="8">
    <source>
        <dbReference type="Proteomes" id="UP001159364"/>
    </source>
</evidence>
<dbReference type="Proteomes" id="UP001159364">
    <property type="component" value="Linkage Group LG11"/>
</dbReference>
<keyword evidence="8" id="KW-1185">Reference proteome</keyword>
<dbReference type="EMBL" id="JAIWQS010000011">
    <property type="protein sequence ID" value="KAJ8751349.1"/>
    <property type="molecule type" value="Genomic_DNA"/>
</dbReference>
<dbReference type="PROSITE" id="PS51005">
    <property type="entry name" value="NAC"/>
    <property type="match status" value="1"/>
</dbReference>
<keyword evidence="5" id="KW-0539">Nucleus</keyword>
<evidence type="ECO:0000256" key="2">
    <source>
        <dbReference type="ARBA" id="ARBA00023015"/>
    </source>
</evidence>
<dbReference type="GO" id="GO:0003677">
    <property type="term" value="F:DNA binding"/>
    <property type="evidence" value="ECO:0007669"/>
    <property type="project" value="UniProtKB-KW"/>
</dbReference>
<dbReference type="InterPro" id="IPR003441">
    <property type="entry name" value="NAC-dom"/>
</dbReference>